<organism evidence="7 8">
    <name type="scientific">Candidatus Muproteobacteria bacterium RBG_16_62_13</name>
    <dbReference type="NCBI Taxonomy" id="1817756"/>
    <lineage>
        <taxon>Bacteria</taxon>
        <taxon>Pseudomonadati</taxon>
        <taxon>Pseudomonadota</taxon>
        <taxon>Candidatus Muproteobacteria</taxon>
    </lineage>
</organism>
<dbReference type="GO" id="GO:0016020">
    <property type="term" value="C:membrane"/>
    <property type="evidence" value="ECO:0007669"/>
    <property type="project" value="UniProtKB-SubCell"/>
</dbReference>
<evidence type="ECO:0000313" key="7">
    <source>
        <dbReference type="EMBL" id="OGI39727.1"/>
    </source>
</evidence>
<comment type="similarity">
    <text evidence="4">Belongs to the bacterial secretin family.</text>
</comment>
<name>A0A1F6T3J2_9PROT</name>
<dbReference type="Proteomes" id="UP000178379">
    <property type="component" value="Unassembled WGS sequence"/>
</dbReference>
<accession>A0A1F6T3J2</accession>
<dbReference type="GO" id="GO:0015627">
    <property type="term" value="C:type II protein secretion system complex"/>
    <property type="evidence" value="ECO:0007669"/>
    <property type="project" value="TreeGrafter"/>
</dbReference>
<keyword evidence="3" id="KW-0472">Membrane</keyword>
<comment type="subcellular location">
    <subcellularLocation>
        <location evidence="1">Membrane</location>
    </subcellularLocation>
</comment>
<dbReference type="PANTHER" id="PTHR30332">
    <property type="entry name" value="PROBABLE GENERAL SECRETION PATHWAY PROTEIN D"/>
    <property type="match status" value="1"/>
</dbReference>
<evidence type="ECO:0000256" key="1">
    <source>
        <dbReference type="ARBA" id="ARBA00004370"/>
    </source>
</evidence>
<evidence type="ECO:0000313" key="8">
    <source>
        <dbReference type="Proteomes" id="UP000178379"/>
    </source>
</evidence>
<dbReference type="AlphaFoldDB" id="A0A1F6T3J2"/>
<keyword evidence="2 5" id="KW-0732">Signal</keyword>
<proteinExistence type="inferred from homology"/>
<dbReference type="Pfam" id="PF00263">
    <property type="entry name" value="Secretin"/>
    <property type="match status" value="1"/>
</dbReference>
<dbReference type="EMBL" id="MFSQ01000089">
    <property type="protein sequence ID" value="OGI39727.1"/>
    <property type="molecule type" value="Genomic_DNA"/>
</dbReference>
<evidence type="ECO:0000256" key="3">
    <source>
        <dbReference type="ARBA" id="ARBA00023136"/>
    </source>
</evidence>
<dbReference type="InterPro" id="IPR004846">
    <property type="entry name" value="T2SS/T3SS_dom"/>
</dbReference>
<dbReference type="PANTHER" id="PTHR30332:SF24">
    <property type="entry name" value="SECRETIN GSPD-RELATED"/>
    <property type="match status" value="1"/>
</dbReference>
<sequence length="287" mass="31289">MFTRLSIFLLLSLAFVPSSVTADDLRLIELRHRTAEELLPILLPVVPANEALTGRGHQLIHRGSPRTRQQLEHLLARLDVGAQSLTLTIRQTSVRDAERARYSVSGGANAGGNVRVYATRPPGAGREPGASITVGGNSGHLRVDASARTTRGRDESVQTLRVRDGARAHIRIGQSVPHVRTILTLTNNQTIINQGIELQDVTTGFDVLPRVRGDGILLEITPRLSSMANPSIGLVNFSELRTTVMVKRGEWIDLGQLGGTGSEVRRTLLDSASRREDERSTVLLKVE</sequence>
<dbReference type="InterPro" id="IPR050810">
    <property type="entry name" value="Bact_Secretion_Sys_Channel"/>
</dbReference>
<evidence type="ECO:0000256" key="4">
    <source>
        <dbReference type="RuleBase" id="RU004003"/>
    </source>
</evidence>
<feature type="chain" id="PRO_5009526541" description="Type II/III secretion system secretin-like domain-containing protein" evidence="5">
    <location>
        <begin position="23"/>
        <end position="287"/>
    </location>
</feature>
<protein>
    <recommendedName>
        <fullName evidence="6">Type II/III secretion system secretin-like domain-containing protein</fullName>
    </recommendedName>
</protein>
<comment type="caution">
    <text evidence="7">The sequence shown here is derived from an EMBL/GenBank/DDBJ whole genome shotgun (WGS) entry which is preliminary data.</text>
</comment>
<evidence type="ECO:0000256" key="5">
    <source>
        <dbReference type="SAM" id="SignalP"/>
    </source>
</evidence>
<gene>
    <name evidence="7" type="ORF">A2140_00815</name>
</gene>
<dbReference type="GO" id="GO:0009306">
    <property type="term" value="P:protein secretion"/>
    <property type="evidence" value="ECO:0007669"/>
    <property type="project" value="InterPro"/>
</dbReference>
<evidence type="ECO:0000256" key="2">
    <source>
        <dbReference type="ARBA" id="ARBA00022729"/>
    </source>
</evidence>
<feature type="signal peptide" evidence="5">
    <location>
        <begin position="1"/>
        <end position="22"/>
    </location>
</feature>
<evidence type="ECO:0000259" key="6">
    <source>
        <dbReference type="Pfam" id="PF00263"/>
    </source>
</evidence>
<feature type="domain" description="Type II/III secretion system secretin-like" evidence="6">
    <location>
        <begin position="156"/>
        <end position="255"/>
    </location>
</feature>
<reference evidence="7 8" key="1">
    <citation type="journal article" date="2016" name="Nat. Commun.">
        <title>Thousands of microbial genomes shed light on interconnected biogeochemical processes in an aquifer system.</title>
        <authorList>
            <person name="Anantharaman K."/>
            <person name="Brown C.T."/>
            <person name="Hug L.A."/>
            <person name="Sharon I."/>
            <person name="Castelle C.J."/>
            <person name="Probst A.J."/>
            <person name="Thomas B.C."/>
            <person name="Singh A."/>
            <person name="Wilkins M.J."/>
            <person name="Karaoz U."/>
            <person name="Brodie E.L."/>
            <person name="Williams K.H."/>
            <person name="Hubbard S.S."/>
            <person name="Banfield J.F."/>
        </authorList>
    </citation>
    <scope>NUCLEOTIDE SEQUENCE [LARGE SCALE GENOMIC DNA]</scope>
</reference>
<dbReference type="STRING" id="1817756.A2140_00815"/>